<dbReference type="EMBL" id="JPRH01000005">
    <property type="protein sequence ID" value="KFF11782.1"/>
    <property type="molecule type" value="Genomic_DNA"/>
</dbReference>
<reference evidence="5 6" key="1">
    <citation type="submission" date="2014-07" db="EMBL/GenBank/DDBJ databases">
        <title>Genome of Chryseobacterium soli DSM 19298.</title>
        <authorList>
            <person name="Stropko S.J."/>
            <person name="Pipes S.E."/>
            <person name="Newman J."/>
        </authorList>
    </citation>
    <scope>NUCLEOTIDE SEQUENCE [LARGE SCALE GENOMIC DNA]</scope>
    <source>
        <strain evidence="5 6">DSM 19298</strain>
    </source>
</reference>
<evidence type="ECO:0000256" key="2">
    <source>
        <dbReference type="ARBA" id="ARBA00023172"/>
    </source>
</evidence>
<dbReference type="PANTHER" id="PTHR33991:SF1">
    <property type="entry name" value="DNA REPAIR PROTEIN RECO"/>
    <property type="match status" value="1"/>
</dbReference>
<dbReference type="OrthoDB" id="9789152at2"/>
<dbReference type="AlphaFoldDB" id="A0A086A518"/>
<dbReference type="InterPro" id="IPR012340">
    <property type="entry name" value="NA-bd_OB-fold"/>
</dbReference>
<feature type="domain" description="DNA replication/recombination mediator RecO N-terminal" evidence="4">
    <location>
        <begin position="3"/>
        <end position="78"/>
    </location>
</feature>
<keyword evidence="1" id="KW-0227">DNA damage</keyword>
<evidence type="ECO:0000313" key="6">
    <source>
        <dbReference type="Proteomes" id="UP000028705"/>
    </source>
</evidence>
<comment type="caution">
    <text evidence="5">The sequence shown here is derived from an EMBL/GenBank/DDBJ whole genome shotgun (WGS) entry which is preliminary data.</text>
</comment>
<sequence>MNSQNGFLLSFIKYGENDAVLHCFTEEDGFQTYFLKGIYSKRNKKKALLLPLSKLNFTTNPVKGNGIPSVSKFELIENNDIYTDIKVNTVIFFVSDFLNQILKHENKNPGIFFSIDQFIAELTNKNYQSHLLFLIAILKIQGVAPLVNNGKYLDPETGTFAVGASHQLFNEEISALWKNAVSSENLYHIKIPASLRKDFLDSLLVYYHYHITDFRIPASLEVIQQIFE</sequence>
<name>A0A086A518_9FLAO</name>
<dbReference type="InterPro" id="IPR022572">
    <property type="entry name" value="DNA_rep/recomb_RecO_N"/>
</dbReference>
<dbReference type="Gene3D" id="2.40.50.140">
    <property type="entry name" value="Nucleic acid-binding proteins"/>
    <property type="match status" value="1"/>
</dbReference>
<dbReference type="GO" id="GO:0043590">
    <property type="term" value="C:bacterial nucleoid"/>
    <property type="evidence" value="ECO:0007669"/>
    <property type="project" value="TreeGrafter"/>
</dbReference>
<dbReference type="GO" id="GO:0006310">
    <property type="term" value="P:DNA recombination"/>
    <property type="evidence" value="ECO:0007669"/>
    <property type="project" value="UniProtKB-KW"/>
</dbReference>
<evidence type="ECO:0000259" key="4">
    <source>
        <dbReference type="Pfam" id="PF11967"/>
    </source>
</evidence>
<dbReference type="SUPFAM" id="SSF50249">
    <property type="entry name" value="Nucleic acid-binding proteins"/>
    <property type="match status" value="1"/>
</dbReference>
<dbReference type="Pfam" id="PF11967">
    <property type="entry name" value="RecO_N"/>
    <property type="match status" value="1"/>
</dbReference>
<gene>
    <name evidence="5" type="ORF">IW15_13865</name>
</gene>
<dbReference type="Proteomes" id="UP000028705">
    <property type="component" value="Unassembled WGS sequence"/>
</dbReference>
<dbReference type="GO" id="GO:0006302">
    <property type="term" value="P:double-strand break repair"/>
    <property type="evidence" value="ECO:0007669"/>
    <property type="project" value="TreeGrafter"/>
</dbReference>
<dbReference type="STRING" id="445961.IW15_13865"/>
<accession>A0A086A518</accession>
<evidence type="ECO:0000256" key="3">
    <source>
        <dbReference type="ARBA" id="ARBA00023204"/>
    </source>
</evidence>
<dbReference type="RefSeq" id="WP_034712119.1">
    <property type="nucleotide sequence ID" value="NZ_JPRH01000005.1"/>
</dbReference>
<keyword evidence="2" id="KW-0233">DNA recombination</keyword>
<protein>
    <submittedName>
        <fullName evidence="5">Recombinase RecO</fullName>
    </submittedName>
</protein>
<organism evidence="5 6">
    <name type="scientific">Chryseobacterium soli</name>
    <dbReference type="NCBI Taxonomy" id="445961"/>
    <lineage>
        <taxon>Bacteria</taxon>
        <taxon>Pseudomonadati</taxon>
        <taxon>Bacteroidota</taxon>
        <taxon>Flavobacteriia</taxon>
        <taxon>Flavobacteriales</taxon>
        <taxon>Weeksellaceae</taxon>
        <taxon>Chryseobacterium group</taxon>
        <taxon>Chryseobacterium</taxon>
    </lineage>
</organism>
<keyword evidence="3" id="KW-0234">DNA repair</keyword>
<dbReference type="NCBIfam" id="TIGR00613">
    <property type="entry name" value="reco"/>
    <property type="match status" value="1"/>
</dbReference>
<evidence type="ECO:0000313" key="5">
    <source>
        <dbReference type="EMBL" id="KFF11782.1"/>
    </source>
</evidence>
<dbReference type="eggNOG" id="COG1381">
    <property type="taxonomic scope" value="Bacteria"/>
</dbReference>
<evidence type="ECO:0000256" key="1">
    <source>
        <dbReference type="ARBA" id="ARBA00022763"/>
    </source>
</evidence>
<keyword evidence="6" id="KW-1185">Reference proteome</keyword>
<dbReference type="PANTHER" id="PTHR33991">
    <property type="entry name" value="DNA REPAIR PROTEIN RECO"/>
    <property type="match status" value="1"/>
</dbReference>
<proteinExistence type="predicted"/>
<dbReference type="InterPro" id="IPR003717">
    <property type="entry name" value="RecO"/>
</dbReference>